<dbReference type="Pfam" id="PF02826">
    <property type="entry name" value="2-Hacid_dh_C"/>
    <property type="match status" value="1"/>
</dbReference>
<evidence type="ECO:0000256" key="8">
    <source>
        <dbReference type="ARBA" id="ARBA00048731"/>
    </source>
</evidence>
<dbReference type="OrthoDB" id="9793626at2"/>
<dbReference type="PANTHER" id="PTHR42938">
    <property type="entry name" value="FORMATE DEHYDROGENASE 1"/>
    <property type="match status" value="1"/>
</dbReference>
<dbReference type="NCBIfam" id="TIGR01327">
    <property type="entry name" value="PGDH"/>
    <property type="match status" value="1"/>
</dbReference>
<dbReference type="Gene3D" id="3.30.1330.90">
    <property type="entry name" value="D-3-phosphoglycerate dehydrogenase, domain 3"/>
    <property type="match status" value="1"/>
</dbReference>
<dbReference type="InterPro" id="IPR006236">
    <property type="entry name" value="PGDH"/>
</dbReference>
<dbReference type="SUPFAM" id="SSF143548">
    <property type="entry name" value="Serine metabolism enzymes domain"/>
    <property type="match status" value="1"/>
</dbReference>
<dbReference type="SUPFAM" id="SSF52283">
    <property type="entry name" value="Formate/glycerate dehydrogenase catalytic domain-like"/>
    <property type="match status" value="1"/>
</dbReference>
<evidence type="ECO:0000256" key="1">
    <source>
        <dbReference type="ARBA" id="ARBA00003800"/>
    </source>
</evidence>
<comment type="caution">
    <text evidence="11">The sequence shown here is derived from an EMBL/GenBank/DDBJ whole genome shotgun (WGS) entry which is preliminary data.</text>
</comment>
<keyword evidence="9" id="KW-0718">Serine biosynthesis</keyword>
<evidence type="ECO:0000256" key="6">
    <source>
        <dbReference type="ARBA" id="ARBA00023027"/>
    </source>
</evidence>
<dbReference type="Pfam" id="PF19304">
    <property type="entry name" value="PGDH_inter"/>
    <property type="match status" value="1"/>
</dbReference>
<dbReference type="PANTHER" id="PTHR42938:SF47">
    <property type="entry name" value="HYDROXYPYRUVATE REDUCTASE"/>
    <property type="match status" value="1"/>
</dbReference>
<dbReference type="EMBL" id="NXGH01000009">
    <property type="protein sequence ID" value="PRM90058.1"/>
    <property type="molecule type" value="Genomic_DNA"/>
</dbReference>
<dbReference type="EC" id="1.1.1.95" evidence="9"/>
<protein>
    <recommendedName>
        <fullName evidence="4 9">D-3-phosphoglycerate dehydrogenase</fullName>
        <ecNumber evidence="9">1.1.1.95</ecNumber>
    </recommendedName>
</protein>
<dbReference type="InterPro" id="IPR045865">
    <property type="entry name" value="ACT-like_dom_sf"/>
</dbReference>
<keyword evidence="5 9" id="KW-0560">Oxidoreductase</keyword>
<dbReference type="InterPro" id="IPR045626">
    <property type="entry name" value="PGDH_ASB_dom"/>
</dbReference>
<evidence type="ECO:0000256" key="4">
    <source>
        <dbReference type="ARBA" id="ARBA00021582"/>
    </source>
</evidence>
<name>A0A2S9STZ1_9BACT</name>
<comment type="similarity">
    <text evidence="3 9">Belongs to the D-isomer specific 2-hydroxyacid dehydrogenase family.</text>
</comment>
<keyword evidence="6 9" id="KW-0520">NAD</keyword>
<dbReference type="InterPro" id="IPR036291">
    <property type="entry name" value="NAD(P)-bd_dom_sf"/>
</dbReference>
<dbReference type="GO" id="GO:0004617">
    <property type="term" value="F:phosphoglycerate dehydrogenase activity"/>
    <property type="evidence" value="ECO:0007669"/>
    <property type="project" value="UniProtKB-UniRule"/>
</dbReference>
<reference evidence="11 12" key="1">
    <citation type="submission" date="2017-09" db="EMBL/GenBank/DDBJ databases">
        <title>Reassesment of A. cryaerophilus.</title>
        <authorList>
            <person name="Perez-Cataluna A."/>
            <person name="Collado L."/>
            <person name="Salgado O."/>
            <person name="Lefinanco V."/>
            <person name="Figueras M.J."/>
        </authorList>
    </citation>
    <scope>NUCLEOTIDE SEQUENCE [LARGE SCALE GENOMIC DNA]</scope>
    <source>
        <strain evidence="11 12">LMG 9871</strain>
    </source>
</reference>
<dbReference type="FunFam" id="3.40.50.720:FF:000021">
    <property type="entry name" value="D-3-phosphoglycerate dehydrogenase"/>
    <property type="match status" value="1"/>
</dbReference>
<dbReference type="PROSITE" id="PS51671">
    <property type="entry name" value="ACT"/>
    <property type="match status" value="1"/>
</dbReference>
<dbReference type="GO" id="GO:0051287">
    <property type="term" value="F:NAD binding"/>
    <property type="evidence" value="ECO:0007669"/>
    <property type="project" value="UniProtKB-UniRule"/>
</dbReference>
<comment type="pathway">
    <text evidence="2 9">Amino-acid biosynthesis; L-serine biosynthesis; L-serine from 3-phospho-D-glycerate: step 1/3.</text>
</comment>
<feature type="domain" description="ACT" evidence="10">
    <location>
        <begin position="458"/>
        <end position="529"/>
    </location>
</feature>
<dbReference type="Gene3D" id="3.40.50.720">
    <property type="entry name" value="NAD(P)-binding Rossmann-like Domain"/>
    <property type="match status" value="2"/>
</dbReference>
<keyword evidence="9" id="KW-0028">Amino-acid biosynthesis</keyword>
<dbReference type="AlphaFoldDB" id="A0A2S9STZ1"/>
<dbReference type="SUPFAM" id="SSF51735">
    <property type="entry name" value="NAD(P)-binding Rossmann-fold domains"/>
    <property type="match status" value="1"/>
</dbReference>
<evidence type="ECO:0000259" key="10">
    <source>
        <dbReference type="PROSITE" id="PS51671"/>
    </source>
</evidence>
<dbReference type="InterPro" id="IPR029009">
    <property type="entry name" value="ASB_dom_sf"/>
</dbReference>
<evidence type="ECO:0000256" key="2">
    <source>
        <dbReference type="ARBA" id="ARBA00005216"/>
    </source>
</evidence>
<evidence type="ECO:0000256" key="5">
    <source>
        <dbReference type="ARBA" id="ARBA00023002"/>
    </source>
</evidence>
<dbReference type="UniPathway" id="UPA00135">
    <property type="reaction ID" value="UER00196"/>
</dbReference>
<dbReference type="CDD" id="cd04902">
    <property type="entry name" value="ACT_3PGDH-xct"/>
    <property type="match status" value="1"/>
</dbReference>
<dbReference type="Pfam" id="PF01842">
    <property type="entry name" value="ACT"/>
    <property type="match status" value="1"/>
</dbReference>
<evidence type="ECO:0000313" key="12">
    <source>
        <dbReference type="Proteomes" id="UP000238649"/>
    </source>
</evidence>
<gene>
    <name evidence="11" type="ORF">CJ671_04215</name>
</gene>
<comment type="catalytic activity">
    <reaction evidence="8 9">
        <text>(2R)-3-phosphoglycerate + NAD(+) = 3-phosphooxypyruvate + NADH + H(+)</text>
        <dbReference type="Rhea" id="RHEA:12641"/>
        <dbReference type="ChEBI" id="CHEBI:15378"/>
        <dbReference type="ChEBI" id="CHEBI:18110"/>
        <dbReference type="ChEBI" id="CHEBI:57540"/>
        <dbReference type="ChEBI" id="CHEBI:57945"/>
        <dbReference type="ChEBI" id="CHEBI:58272"/>
        <dbReference type="EC" id="1.1.1.95"/>
    </reaction>
</comment>
<evidence type="ECO:0000256" key="7">
    <source>
        <dbReference type="ARBA" id="ARBA00048126"/>
    </source>
</evidence>
<dbReference type="Gene3D" id="3.30.70.260">
    <property type="match status" value="1"/>
</dbReference>
<dbReference type="SUPFAM" id="SSF55021">
    <property type="entry name" value="ACT-like"/>
    <property type="match status" value="1"/>
</dbReference>
<evidence type="ECO:0000256" key="9">
    <source>
        <dbReference type="RuleBase" id="RU363003"/>
    </source>
</evidence>
<sequence>MSKKTIVVCDHIHEAGLKILEKTEDINYVFAADVDKVKLLDIIKDADVAITRSSTDVDEKFLNAAVNLKAIIRAGVGYDNVDIEGCSKRGIIAMNVPTANTIAAVELTMAHMLSCMRKFPYAHNQLKIDRVWKREDWYGNELYGKKLGVIGFGNIGHRVALRAKAFEMDVITYDPFIPSTKATDLGITYTTNFEDILACDIITIHTPKNKDTIDMISFDEIKKMKDGVVLINCARGGLYNEEALVENLKNGKIAMAGIDVFKKEPATSHPLLDLPNVTLTAHLGANTKESQKEISIQSANNAIESARGISYPNALNLPIDESKIPSFVKPYIELTQKIAFLLAQISKSEIRAIEVSAEGELAEFVESLQTFASVGVLSASASSSSVNYVNANFIAKEKNIELTTKKLTNSSGYKNKVSVKITNAKGVKTISGTVFGDDVQRVVNLDGFAIDVEPKGKMIIMKNKDIPGVVGKVGNILGENGINISDFRLSRGKEGTALAVILIDEKANSKVTSELDNLEASIAVAYAEI</sequence>
<organism evidence="11 12">
    <name type="scientific">Aliarcobacter cryaerophilus</name>
    <dbReference type="NCBI Taxonomy" id="28198"/>
    <lineage>
        <taxon>Bacteria</taxon>
        <taxon>Pseudomonadati</taxon>
        <taxon>Campylobacterota</taxon>
        <taxon>Epsilonproteobacteria</taxon>
        <taxon>Campylobacterales</taxon>
        <taxon>Arcobacteraceae</taxon>
        <taxon>Aliarcobacter</taxon>
    </lineage>
</organism>
<evidence type="ECO:0000256" key="3">
    <source>
        <dbReference type="ARBA" id="ARBA00005854"/>
    </source>
</evidence>
<dbReference type="GO" id="GO:0006564">
    <property type="term" value="P:L-serine biosynthetic process"/>
    <property type="evidence" value="ECO:0007669"/>
    <property type="project" value="UniProtKB-UniRule"/>
</dbReference>
<evidence type="ECO:0000313" key="11">
    <source>
        <dbReference type="EMBL" id="PRM90058.1"/>
    </source>
</evidence>
<comment type="catalytic activity">
    <reaction evidence="7">
        <text>(R)-2-hydroxyglutarate + NAD(+) = 2-oxoglutarate + NADH + H(+)</text>
        <dbReference type="Rhea" id="RHEA:49612"/>
        <dbReference type="ChEBI" id="CHEBI:15378"/>
        <dbReference type="ChEBI" id="CHEBI:15801"/>
        <dbReference type="ChEBI" id="CHEBI:16810"/>
        <dbReference type="ChEBI" id="CHEBI:57540"/>
        <dbReference type="ChEBI" id="CHEBI:57945"/>
        <dbReference type="EC" id="1.1.1.399"/>
    </reaction>
</comment>
<dbReference type="InterPro" id="IPR006140">
    <property type="entry name" value="D-isomer_DH_NAD-bd"/>
</dbReference>
<accession>A0A2S9STZ1</accession>
<dbReference type="CDD" id="cd12173">
    <property type="entry name" value="PGDH_4"/>
    <property type="match status" value="1"/>
</dbReference>
<comment type="function">
    <text evidence="1">Catalyzes the reversible oxidation of 3-phospho-D-glycerate to 3-phosphonooxypyruvate, the first step of the phosphorylated L-serine biosynthesis pathway. Also catalyzes the reversible oxidation of 2-hydroxyglutarate to 2-oxoglutarate.</text>
</comment>
<dbReference type="RefSeq" id="WP_105911474.1">
    <property type="nucleotide sequence ID" value="NZ_NXGH01000009.1"/>
</dbReference>
<dbReference type="Proteomes" id="UP000238649">
    <property type="component" value="Unassembled WGS sequence"/>
</dbReference>
<dbReference type="InterPro" id="IPR029752">
    <property type="entry name" value="D-isomer_DH_CS1"/>
</dbReference>
<dbReference type="InterPro" id="IPR006139">
    <property type="entry name" value="D-isomer_2_OHA_DH_cat_dom"/>
</dbReference>
<dbReference type="Pfam" id="PF00389">
    <property type="entry name" value="2-Hacid_dh"/>
    <property type="match status" value="1"/>
</dbReference>
<dbReference type="InterPro" id="IPR002912">
    <property type="entry name" value="ACT_dom"/>
</dbReference>
<dbReference type="PROSITE" id="PS00065">
    <property type="entry name" value="D_2_HYDROXYACID_DH_1"/>
    <property type="match status" value="1"/>
</dbReference>
<proteinExistence type="inferred from homology"/>